<reference evidence="2" key="1">
    <citation type="submission" date="2022-07" db="EMBL/GenBank/DDBJ databases">
        <authorList>
            <person name="Otstavnykh N."/>
            <person name="Isaeva M."/>
            <person name="Bystritskaya E."/>
        </authorList>
    </citation>
    <scope>NUCLEOTIDE SEQUENCE</scope>
    <source>
        <strain evidence="2">10Alg 79</strain>
    </source>
</reference>
<reference evidence="2" key="2">
    <citation type="submission" date="2023-04" db="EMBL/GenBank/DDBJ databases">
        <title>'Rhodoalgimonas zhirmunskyi' gen. nov., isolated from a red alga.</title>
        <authorList>
            <person name="Nedashkovskaya O.I."/>
            <person name="Otstavnykh N.Y."/>
            <person name="Bystritskaya E.P."/>
            <person name="Balabanova L.A."/>
            <person name="Isaeva M.P."/>
        </authorList>
    </citation>
    <scope>NUCLEOTIDE SEQUENCE</scope>
    <source>
        <strain evidence="2">10Alg 79</strain>
    </source>
</reference>
<dbReference type="Proteomes" id="UP001227162">
    <property type="component" value="Unassembled WGS sequence"/>
</dbReference>
<comment type="caution">
    <text evidence="2">The sequence shown here is derived from an EMBL/GenBank/DDBJ whole genome shotgun (WGS) entry which is preliminary data.</text>
</comment>
<evidence type="ECO:0000256" key="1">
    <source>
        <dbReference type="SAM" id="SignalP"/>
    </source>
</evidence>
<keyword evidence="3" id="KW-1185">Reference proteome</keyword>
<sequence>MKHALRITPTMLAGALAALVTGCDVAEEPGAVTRLAPPPADLEFRGVETRLLGDDLVQFVVRTGPGAERAHVARYAECAAAQYALIRGYGFARHVRTSIAQDGNDWQGDAVYTISASLPDGLKTIDAEVVVNTCAEDGIPTV</sequence>
<keyword evidence="1" id="KW-0732">Signal</keyword>
<feature type="chain" id="PRO_5042541734" description="Lipoprotein" evidence="1">
    <location>
        <begin position="27"/>
        <end position="142"/>
    </location>
</feature>
<evidence type="ECO:0000313" key="2">
    <source>
        <dbReference type="EMBL" id="MDQ2095371.1"/>
    </source>
</evidence>
<evidence type="ECO:0008006" key="4">
    <source>
        <dbReference type="Google" id="ProtNLM"/>
    </source>
</evidence>
<organism evidence="2 3">
    <name type="scientific">Rhodalgimonas zhirmunskyi</name>
    <dbReference type="NCBI Taxonomy" id="2964767"/>
    <lineage>
        <taxon>Bacteria</taxon>
        <taxon>Pseudomonadati</taxon>
        <taxon>Pseudomonadota</taxon>
        <taxon>Alphaproteobacteria</taxon>
        <taxon>Rhodobacterales</taxon>
        <taxon>Roseobacteraceae</taxon>
        <taxon>Rhodalgimonas</taxon>
    </lineage>
</organism>
<name>A0AAJ1U8N4_9RHOB</name>
<proteinExistence type="predicted"/>
<protein>
    <recommendedName>
        <fullName evidence="4">Lipoprotein</fullName>
    </recommendedName>
</protein>
<dbReference type="AlphaFoldDB" id="A0AAJ1U8N4"/>
<gene>
    <name evidence="2" type="ORF">NOI20_14730</name>
</gene>
<feature type="signal peptide" evidence="1">
    <location>
        <begin position="1"/>
        <end position="26"/>
    </location>
</feature>
<accession>A0AAJ1U8N4</accession>
<evidence type="ECO:0000313" key="3">
    <source>
        <dbReference type="Proteomes" id="UP001227162"/>
    </source>
</evidence>
<dbReference type="EMBL" id="JANFFA010000004">
    <property type="protein sequence ID" value="MDQ2095371.1"/>
    <property type="molecule type" value="Genomic_DNA"/>
</dbReference>
<dbReference type="PROSITE" id="PS51257">
    <property type="entry name" value="PROKAR_LIPOPROTEIN"/>
    <property type="match status" value="1"/>
</dbReference>